<dbReference type="Proteomes" id="UP000037136">
    <property type="component" value="Unassembled WGS sequence"/>
</dbReference>
<proteinExistence type="predicted"/>
<reference evidence="2 3" key="1">
    <citation type="journal article" date="2015" name="BMC Genomics">
        <title>Gene expression during zombie ant biting behavior reflects the complexity underlying fungal parasitic behavioral manipulation.</title>
        <authorList>
            <person name="de Bekker C."/>
            <person name="Ohm R.A."/>
            <person name="Loreto R.G."/>
            <person name="Sebastian A."/>
            <person name="Albert I."/>
            <person name="Merrow M."/>
            <person name="Brachmann A."/>
            <person name="Hughes D.P."/>
        </authorList>
    </citation>
    <scope>NUCLEOTIDE SEQUENCE [LARGE SCALE GENOMIC DNA]</scope>
    <source>
        <strain evidence="2 3">SC16a</strain>
    </source>
</reference>
<keyword evidence="3" id="KW-1185">Reference proteome</keyword>
<feature type="region of interest" description="Disordered" evidence="1">
    <location>
        <begin position="47"/>
        <end position="136"/>
    </location>
</feature>
<dbReference type="AlphaFoldDB" id="A0A2A9P4E2"/>
<reference evidence="2 3" key="2">
    <citation type="journal article" date="2017" name="Sci. Rep.">
        <title>Ant-infecting Ophiocordyceps genomes reveal a high diversity of potential behavioral manipulation genes and a possible major role for enterotoxins.</title>
        <authorList>
            <person name="de Bekker C."/>
            <person name="Ohm R.A."/>
            <person name="Evans H.C."/>
            <person name="Brachmann A."/>
            <person name="Hughes D.P."/>
        </authorList>
    </citation>
    <scope>NUCLEOTIDE SEQUENCE [LARGE SCALE GENOMIC DNA]</scope>
    <source>
        <strain evidence="2 3">SC16a</strain>
    </source>
</reference>
<protein>
    <submittedName>
        <fullName evidence="2">Uncharacterized protein</fullName>
    </submittedName>
</protein>
<organism evidence="2 3">
    <name type="scientific">Ophiocordyceps unilateralis</name>
    <name type="common">Zombie-ant fungus</name>
    <name type="synonym">Torrubia unilateralis</name>
    <dbReference type="NCBI Taxonomy" id="268505"/>
    <lineage>
        <taxon>Eukaryota</taxon>
        <taxon>Fungi</taxon>
        <taxon>Dikarya</taxon>
        <taxon>Ascomycota</taxon>
        <taxon>Pezizomycotina</taxon>
        <taxon>Sordariomycetes</taxon>
        <taxon>Hypocreomycetidae</taxon>
        <taxon>Hypocreales</taxon>
        <taxon>Ophiocordycipitaceae</taxon>
        <taxon>Ophiocordyceps</taxon>
    </lineage>
</organism>
<accession>A0A2A9P4E2</accession>
<name>A0A2A9P4E2_OPHUN</name>
<evidence type="ECO:0000313" key="3">
    <source>
        <dbReference type="Proteomes" id="UP000037136"/>
    </source>
</evidence>
<evidence type="ECO:0000313" key="2">
    <source>
        <dbReference type="EMBL" id="PFH56044.1"/>
    </source>
</evidence>
<evidence type="ECO:0000256" key="1">
    <source>
        <dbReference type="SAM" id="MobiDB-lite"/>
    </source>
</evidence>
<dbReference type="EMBL" id="LAZP02000679">
    <property type="protein sequence ID" value="PFH56044.1"/>
    <property type="molecule type" value="Genomic_DNA"/>
</dbReference>
<comment type="caution">
    <text evidence="2">The sequence shown here is derived from an EMBL/GenBank/DDBJ whole genome shotgun (WGS) entry which is preliminary data.</text>
</comment>
<sequence>MLLATIRLTFKVPIHDCHLPYAYYAYAYAYAMPRHAMPCHLRGNDASLRRVGAPQPPTSDSLHRSRGTLTPAYRRSHDAPPDPRPNWSRPEHLGRPARPGLDTNRDHVVSVTLLPHSQLDAPCMPRPLQQSRHPPS</sequence>
<gene>
    <name evidence="2" type="ORF">XA68_17149</name>
</gene>